<dbReference type="Gene3D" id="2.60.120.380">
    <property type="match status" value="1"/>
</dbReference>
<evidence type="ECO:0000256" key="6">
    <source>
        <dbReference type="ARBA" id="ARBA00022833"/>
    </source>
</evidence>
<comment type="function">
    <text evidence="8">Extracellular zinc metalloprotease.</text>
</comment>
<keyword evidence="5 8" id="KW-0378">Hydrolase</keyword>
<dbReference type="InterPro" id="IPR001570">
    <property type="entry name" value="Peptidase_M4_C_domain"/>
</dbReference>
<protein>
    <recommendedName>
        <fullName evidence="8">Neutral metalloproteinase</fullName>
        <ecNumber evidence="8">3.4.24.-</ecNumber>
    </recommendedName>
</protein>
<evidence type="ECO:0000256" key="7">
    <source>
        <dbReference type="ARBA" id="ARBA00023049"/>
    </source>
</evidence>
<dbReference type="Proteomes" id="UP001156706">
    <property type="component" value="Unassembled WGS sequence"/>
</dbReference>
<organism evidence="13 14">
    <name type="scientific">Chitinimonas prasina</name>
    <dbReference type="NCBI Taxonomy" id="1434937"/>
    <lineage>
        <taxon>Bacteria</taxon>
        <taxon>Pseudomonadati</taxon>
        <taxon>Pseudomonadota</taxon>
        <taxon>Betaproteobacteria</taxon>
        <taxon>Neisseriales</taxon>
        <taxon>Chitinibacteraceae</taxon>
        <taxon>Chitinimonas</taxon>
    </lineage>
</organism>
<evidence type="ECO:0000313" key="14">
    <source>
        <dbReference type="Proteomes" id="UP001156706"/>
    </source>
</evidence>
<accession>A0ABQ5YFA2</accession>
<dbReference type="PRINTS" id="PR00730">
    <property type="entry name" value="THERMOLYSIN"/>
</dbReference>
<dbReference type="EMBL" id="BSOG01000001">
    <property type="protein sequence ID" value="GLR11986.1"/>
    <property type="molecule type" value="Genomic_DNA"/>
</dbReference>
<dbReference type="EC" id="3.4.24.-" evidence="8"/>
<comment type="similarity">
    <text evidence="1 8">Belongs to the peptidase M4 family.</text>
</comment>
<dbReference type="InterPro" id="IPR027268">
    <property type="entry name" value="Peptidase_M4/M1_CTD_sf"/>
</dbReference>
<evidence type="ECO:0000256" key="5">
    <source>
        <dbReference type="ARBA" id="ARBA00022801"/>
    </source>
</evidence>
<evidence type="ECO:0000313" key="13">
    <source>
        <dbReference type="EMBL" id="GLR11986.1"/>
    </source>
</evidence>
<dbReference type="PANTHER" id="PTHR33794">
    <property type="entry name" value="BACILLOLYSIN"/>
    <property type="match status" value="1"/>
</dbReference>
<reference evidence="14" key="1">
    <citation type="journal article" date="2019" name="Int. J. Syst. Evol. Microbiol.">
        <title>The Global Catalogue of Microorganisms (GCM) 10K type strain sequencing project: providing services to taxonomists for standard genome sequencing and annotation.</title>
        <authorList>
            <consortium name="The Broad Institute Genomics Platform"/>
            <consortium name="The Broad Institute Genome Sequencing Center for Infectious Disease"/>
            <person name="Wu L."/>
            <person name="Ma J."/>
        </authorList>
    </citation>
    <scope>NUCLEOTIDE SEQUENCE [LARGE SCALE GENOMIC DNA]</scope>
    <source>
        <strain evidence="14">NBRC 110044</strain>
    </source>
</reference>
<evidence type="ECO:0000259" key="12">
    <source>
        <dbReference type="Pfam" id="PF07504"/>
    </source>
</evidence>
<sequence>MEQAFNAVARPVLLSMLVAGALSAMAAERVELEGFTSERMSATASTGSDKTIHSMLGLSDSELRVQRSQSYANGNVVTRYQQFHQGVPVWGEAVVEQRKAGQAAPQLSGAMLKSLANDLPSAKPVFSGSQVISQAKNAARIYGPTENDQSTLFVKMDKNNVARLVYLVSFMVHDAKKPSRPHFLIDANTGAVVERWEGLNHRDATGPGGNTKTGQYEYGTDFGPLVVTDDCKMNSGNVITVNLNHGTSGSTPYQFTCPRNTVKQINGAYSPLNDAHYFGNVVFNMYQAWFNLRPISQTLQMRVHYSNNYQNAFWDGTAMTFGDGGSTFYPLVSLDVSAHEVSHGFTEQNSGLVYSGRSGGMNEAFSDMAGEAAEYFMKGTNDWKVGAEIFKASGALRYMDNPPQDGRSIGHANDFTSGMDVHYSSGVYNKAFYLLATKAGWNTRKAFEVMVDANRLHWTANSTWDQGACGVEKAAESRGYSKADVTSAFASVGVSCSGGTQPPTGTVLQKGVPVTGLSGARSAKLNYTMVIPAGARNLSFVMSGGTGDADIYIKFGSAPTTTSYDFRPYRSGNNETVNIATPKTGTYYVMINGYSAFSGVSLVANHQ</sequence>
<dbReference type="Gene3D" id="3.10.170.10">
    <property type="match status" value="1"/>
</dbReference>
<evidence type="ECO:0000259" key="11">
    <source>
        <dbReference type="Pfam" id="PF04151"/>
    </source>
</evidence>
<comment type="subcellular location">
    <subcellularLocation>
        <location evidence="8">Secreted</location>
    </subcellularLocation>
</comment>
<dbReference type="InterPro" id="IPR013856">
    <property type="entry name" value="Peptidase_M4_domain"/>
</dbReference>
<keyword evidence="4 8" id="KW-0732">Signal</keyword>
<dbReference type="InterPro" id="IPR011096">
    <property type="entry name" value="FTP_domain"/>
</dbReference>
<evidence type="ECO:0000256" key="8">
    <source>
        <dbReference type="RuleBase" id="RU366073"/>
    </source>
</evidence>
<dbReference type="PANTHER" id="PTHR33794:SF1">
    <property type="entry name" value="BACILLOLYSIN"/>
    <property type="match status" value="1"/>
</dbReference>
<comment type="cofactor">
    <cofactor evidence="8">
        <name>Zn(2+)</name>
        <dbReference type="ChEBI" id="CHEBI:29105"/>
    </cofactor>
</comment>
<feature type="domain" description="Peptidase C-terminal archaeal/bacterial" evidence="11">
    <location>
        <begin position="527"/>
        <end position="592"/>
    </location>
</feature>
<evidence type="ECO:0000256" key="3">
    <source>
        <dbReference type="ARBA" id="ARBA00022723"/>
    </source>
</evidence>
<evidence type="ECO:0000256" key="2">
    <source>
        <dbReference type="ARBA" id="ARBA00022670"/>
    </source>
</evidence>
<evidence type="ECO:0000256" key="4">
    <source>
        <dbReference type="ARBA" id="ARBA00022729"/>
    </source>
</evidence>
<dbReference type="SUPFAM" id="SSF55486">
    <property type="entry name" value="Metalloproteases ('zincins'), catalytic domain"/>
    <property type="match status" value="1"/>
</dbReference>
<evidence type="ECO:0000259" key="9">
    <source>
        <dbReference type="Pfam" id="PF01447"/>
    </source>
</evidence>
<gene>
    <name evidence="13" type="ORF">GCM10007907_07760</name>
</gene>
<dbReference type="CDD" id="cd09597">
    <property type="entry name" value="M4_TLP"/>
    <property type="match status" value="1"/>
</dbReference>
<dbReference type="InterPro" id="IPR007280">
    <property type="entry name" value="Peptidase_C_arc/bac"/>
</dbReference>
<name>A0ABQ5YFA2_9NEIS</name>
<dbReference type="InterPro" id="IPR023612">
    <property type="entry name" value="Peptidase_M4"/>
</dbReference>
<dbReference type="InterPro" id="IPR050728">
    <property type="entry name" value="Zinc_Metalloprotease_M4"/>
</dbReference>
<feature type="chain" id="PRO_5044992785" description="Neutral metalloproteinase" evidence="8">
    <location>
        <begin position="27"/>
        <end position="607"/>
    </location>
</feature>
<dbReference type="Gene3D" id="3.10.450.490">
    <property type="match status" value="1"/>
</dbReference>
<dbReference type="Pfam" id="PF04151">
    <property type="entry name" value="PPC"/>
    <property type="match status" value="1"/>
</dbReference>
<keyword evidence="6 8" id="KW-0862">Zinc</keyword>
<keyword evidence="7 8" id="KW-0482">Metalloprotease</keyword>
<keyword evidence="2 8" id="KW-0645">Protease</keyword>
<dbReference type="RefSeq" id="WP_284195127.1">
    <property type="nucleotide sequence ID" value="NZ_BSOG01000001.1"/>
</dbReference>
<dbReference type="Gene3D" id="3.10.450.40">
    <property type="match status" value="1"/>
</dbReference>
<comment type="caution">
    <text evidence="13">The sequence shown here is derived from an EMBL/GenBank/DDBJ whole genome shotgun (WGS) entry which is preliminary data.</text>
</comment>
<keyword evidence="14" id="KW-1185">Reference proteome</keyword>
<proteinExistence type="inferred from homology"/>
<dbReference type="Gene3D" id="1.10.390.10">
    <property type="entry name" value="Neutral Protease Domain 2"/>
    <property type="match status" value="1"/>
</dbReference>
<dbReference type="Pfam" id="PF07504">
    <property type="entry name" value="FTP"/>
    <property type="match status" value="1"/>
</dbReference>
<dbReference type="Pfam" id="PF01447">
    <property type="entry name" value="Peptidase_M4"/>
    <property type="match status" value="1"/>
</dbReference>
<keyword evidence="3" id="KW-0479">Metal-binding</keyword>
<dbReference type="Pfam" id="PF02868">
    <property type="entry name" value="Peptidase_M4_C"/>
    <property type="match status" value="1"/>
</dbReference>
<evidence type="ECO:0000259" key="10">
    <source>
        <dbReference type="Pfam" id="PF02868"/>
    </source>
</evidence>
<feature type="signal peptide" evidence="8">
    <location>
        <begin position="1"/>
        <end position="26"/>
    </location>
</feature>
<keyword evidence="8" id="KW-0964">Secreted</keyword>
<evidence type="ECO:0000256" key="1">
    <source>
        <dbReference type="ARBA" id="ARBA00009388"/>
    </source>
</evidence>
<feature type="domain" description="FTP" evidence="12">
    <location>
        <begin position="62"/>
        <end position="102"/>
    </location>
</feature>
<feature type="domain" description="Peptidase M4 C-terminal" evidence="10">
    <location>
        <begin position="350"/>
        <end position="494"/>
    </location>
</feature>
<feature type="domain" description="Peptidase M4" evidence="9">
    <location>
        <begin position="211"/>
        <end position="347"/>
    </location>
</feature>